<keyword evidence="17" id="KW-1185">Reference proteome</keyword>
<keyword evidence="11" id="KW-0119">Carbohydrate metabolism</keyword>
<evidence type="ECO:0000256" key="13">
    <source>
        <dbReference type="SAM" id="Phobius"/>
    </source>
</evidence>
<keyword evidence="3" id="KW-0723">Serine/threonine-protein kinase</keyword>
<dbReference type="CDD" id="cd02877">
    <property type="entry name" value="GH18_hevamine_XipI_class_III"/>
    <property type="match status" value="1"/>
</dbReference>
<evidence type="ECO:0000313" key="17">
    <source>
        <dbReference type="Proteomes" id="UP001633002"/>
    </source>
</evidence>
<dbReference type="InterPro" id="IPR001245">
    <property type="entry name" value="Ser-Thr/Tyr_kinase_cat_dom"/>
</dbReference>
<evidence type="ECO:0000256" key="3">
    <source>
        <dbReference type="ARBA" id="ARBA00022527"/>
    </source>
</evidence>
<dbReference type="SMART" id="SM00220">
    <property type="entry name" value="S_TKc"/>
    <property type="match status" value="1"/>
</dbReference>
<evidence type="ECO:0000313" key="16">
    <source>
        <dbReference type="EMBL" id="KAL3701014.1"/>
    </source>
</evidence>
<dbReference type="FunFam" id="3.30.200.20:FF:000162">
    <property type="entry name" value="Adenine nucleotide alpha hydrolase-like domain kinase"/>
    <property type="match status" value="1"/>
</dbReference>
<dbReference type="SUPFAM" id="SSF51445">
    <property type="entry name" value="(Trans)glycosidases"/>
    <property type="match status" value="1"/>
</dbReference>
<comment type="catalytic activity">
    <reaction evidence="1">
        <text>Random endo-hydrolysis of N-acetyl-beta-D-glucosaminide (1-&gt;4)-beta-linkages in chitin and chitodextrins.</text>
        <dbReference type="EC" id="3.2.1.14"/>
    </reaction>
</comment>
<dbReference type="CDD" id="cd14066">
    <property type="entry name" value="STKc_IRAK"/>
    <property type="match status" value="1"/>
</dbReference>
<keyword evidence="9" id="KW-0146">Chitin degradation</keyword>
<feature type="binding site" evidence="12">
    <location>
        <position position="414"/>
    </location>
    <ligand>
        <name>ATP</name>
        <dbReference type="ChEBI" id="CHEBI:30616"/>
    </ligand>
</feature>
<dbReference type="FunFam" id="3.20.20.80:FF:000015">
    <property type="entry name" value="Acidic endochitinase SE2"/>
    <property type="match status" value="1"/>
</dbReference>
<dbReference type="EC" id="3.2.1.14" evidence="2"/>
<dbReference type="GO" id="GO:0006032">
    <property type="term" value="P:chitin catabolic process"/>
    <property type="evidence" value="ECO:0007669"/>
    <property type="project" value="UniProtKB-KW"/>
</dbReference>
<protein>
    <recommendedName>
        <fullName evidence="2">chitinase</fullName>
        <ecNumber evidence="2">3.2.1.14</ecNumber>
    </recommendedName>
</protein>
<dbReference type="PROSITE" id="PS50011">
    <property type="entry name" value="PROTEIN_KINASE_DOM"/>
    <property type="match status" value="1"/>
</dbReference>
<keyword evidence="13" id="KW-0812">Transmembrane</keyword>
<evidence type="ECO:0000256" key="6">
    <source>
        <dbReference type="ARBA" id="ARBA00022777"/>
    </source>
</evidence>
<dbReference type="GO" id="GO:0005524">
    <property type="term" value="F:ATP binding"/>
    <property type="evidence" value="ECO:0007669"/>
    <property type="project" value="UniProtKB-UniRule"/>
</dbReference>
<dbReference type="Proteomes" id="UP001633002">
    <property type="component" value="Unassembled WGS sequence"/>
</dbReference>
<dbReference type="Gene3D" id="1.10.510.10">
    <property type="entry name" value="Transferase(Phosphotransferase) domain 1"/>
    <property type="match status" value="1"/>
</dbReference>
<evidence type="ECO:0000256" key="8">
    <source>
        <dbReference type="ARBA" id="ARBA00022840"/>
    </source>
</evidence>
<evidence type="ECO:0000256" key="9">
    <source>
        <dbReference type="ARBA" id="ARBA00023024"/>
    </source>
</evidence>
<keyword evidence="10" id="KW-1015">Disulfide bond</keyword>
<dbReference type="InterPro" id="IPR008271">
    <property type="entry name" value="Ser/Thr_kinase_AS"/>
</dbReference>
<proteinExistence type="predicted"/>
<evidence type="ECO:0000256" key="11">
    <source>
        <dbReference type="ARBA" id="ARBA00023326"/>
    </source>
</evidence>
<dbReference type="SUPFAM" id="SSF56112">
    <property type="entry name" value="Protein kinase-like (PK-like)"/>
    <property type="match status" value="1"/>
</dbReference>
<dbReference type="Pfam" id="PF00704">
    <property type="entry name" value="Glyco_hydro_18"/>
    <property type="match status" value="1"/>
</dbReference>
<evidence type="ECO:0000259" key="15">
    <source>
        <dbReference type="PROSITE" id="PS51910"/>
    </source>
</evidence>
<keyword evidence="11" id="KW-0624">Polysaccharide degradation</keyword>
<name>A0ABD3IHM0_9MARC</name>
<accession>A0ABD3IHM0</accession>
<dbReference type="InterPro" id="IPR017853">
    <property type="entry name" value="GH"/>
</dbReference>
<evidence type="ECO:0000256" key="10">
    <source>
        <dbReference type="ARBA" id="ARBA00023157"/>
    </source>
</evidence>
<dbReference type="GO" id="GO:0008843">
    <property type="term" value="F:endochitinase activity"/>
    <property type="evidence" value="ECO:0007669"/>
    <property type="project" value="UniProtKB-EC"/>
</dbReference>
<dbReference type="InterPro" id="IPR000719">
    <property type="entry name" value="Prot_kinase_dom"/>
</dbReference>
<dbReference type="InterPro" id="IPR001223">
    <property type="entry name" value="Glyco_hydro18_cat"/>
</dbReference>
<dbReference type="PANTHER" id="PTHR47973">
    <property type="entry name" value="CYSTEINE-RICH RECEPTOR-LIKE PROTEIN KINASE 3"/>
    <property type="match status" value="1"/>
</dbReference>
<evidence type="ECO:0000256" key="5">
    <source>
        <dbReference type="ARBA" id="ARBA00022741"/>
    </source>
</evidence>
<reference evidence="16 17" key="1">
    <citation type="submission" date="2024-09" db="EMBL/GenBank/DDBJ databases">
        <title>Chromosome-scale assembly of Riccia sorocarpa.</title>
        <authorList>
            <person name="Paukszto L."/>
        </authorList>
    </citation>
    <scope>NUCLEOTIDE SEQUENCE [LARGE SCALE GENOMIC DNA]</scope>
    <source>
        <strain evidence="16">LP-2024</strain>
        <tissue evidence="16">Aerial parts of the thallus</tissue>
    </source>
</reference>
<keyword evidence="7" id="KW-0378">Hydrolase</keyword>
<dbReference type="FunFam" id="1.10.510.10:FF:000384">
    <property type="entry name" value="G-type lectin S-receptor-like serine/threonine-protein kinase"/>
    <property type="match status" value="1"/>
</dbReference>
<sequence>MTLYKSVAVERKFAPVAIGLMLFLAGANAVVSTGSLASYWGQNGNEGSLADVCSSGNYDFLMIAFLDVFGYGQTPSLNLAGHCDSSSGGCQGLAPEVQSCQNNGTKVILSLGGFVGRYGLKSSHDAQNMAQYLWDNFLGRSSGSSPLGAVQLDGIDLDIQAGAGTYYSNLITNLRRLTPSYSYGKTFYITAAPGCPFPDLILGPGIGTALSAGVDYVFVQFFDNPSCEYQGPSSGLVAAWNQWTGSLTSSKVFLGLPASNDTGSSGYVDPSTLINDILPQIKNSPNYGGVMLWNVFADVQTNYSSQIRVPATILPIIHASNQRTVIISVAVSGSVFLVVASILLFFLRRMWKRVKDLRQLQEELEKEDVRPPFYKYEGLRAATRNFSDENELGKGGFGAVYKAELADRSTVAVKLLFPSEQSMTDFLKETVVITGIKHMHLVQLKGCCVRDKKRMLVYEFAENGNLAQALWGKERSFILTWAQRLKICVGVAKGLSYLHEELQPRIIHRDIKPHNILLDKDWNAKIADFGLARTMQGDEGTQATTIGGTVGYVSPEYSTQGLITEKLDVYSYGILILEIVSGRKCIEPSAHPDEFYLRNWAFKLHREDCLSNMAEKALLESVPAQEIEFVLKIALSCVQAAHEKRPSMSEVVIMLTGNTSHVAINIVDKPLQQQQVSYDDLYETSTIDKGNWTHKKEE</sequence>
<keyword evidence="4" id="KW-0808">Transferase</keyword>
<dbReference type="AlphaFoldDB" id="A0ABD3IHM0"/>
<dbReference type="InterPro" id="IPR017441">
    <property type="entry name" value="Protein_kinase_ATP_BS"/>
</dbReference>
<dbReference type="PROSITE" id="PS00107">
    <property type="entry name" value="PROTEIN_KINASE_ATP"/>
    <property type="match status" value="1"/>
</dbReference>
<feature type="domain" description="GH18" evidence="15">
    <location>
        <begin position="34"/>
        <end position="314"/>
    </location>
</feature>
<evidence type="ECO:0000259" key="14">
    <source>
        <dbReference type="PROSITE" id="PS50011"/>
    </source>
</evidence>
<dbReference type="Pfam" id="PF07714">
    <property type="entry name" value="PK_Tyr_Ser-Thr"/>
    <property type="match status" value="1"/>
</dbReference>
<evidence type="ECO:0000256" key="7">
    <source>
        <dbReference type="ARBA" id="ARBA00022801"/>
    </source>
</evidence>
<dbReference type="GO" id="GO:0004674">
    <property type="term" value="F:protein serine/threonine kinase activity"/>
    <property type="evidence" value="ECO:0007669"/>
    <property type="project" value="UniProtKB-KW"/>
</dbReference>
<dbReference type="InterPro" id="IPR011009">
    <property type="entry name" value="Kinase-like_dom_sf"/>
</dbReference>
<organism evidence="16 17">
    <name type="scientific">Riccia sorocarpa</name>
    <dbReference type="NCBI Taxonomy" id="122646"/>
    <lineage>
        <taxon>Eukaryota</taxon>
        <taxon>Viridiplantae</taxon>
        <taxon>Streptophyta</taxon>
        <taxon>Embryophyta</taxon>
        <taxon>Marchantiophyta</taxon>
        <taxon>Marchantiopsida</taxon>
        <taxon>Marchantiidae</taxon>
        <taxon>Marchantiales</taxon>
        <taxon>Ricciaceae</taxon>
        <taxon>Riccia</taxon>
    </lineage>
</organism>
<evidence type="ECO:0000256" key="2">
    <source>
        <dbReference type="ARBA" id="ARBA00012729"/>
    </source>
</evidence>
<dbReference type="GO" id="GO:0000272">
    <property type="term" value="P:polysaccharide catabolic process"/>
    <property type="evidence" value="ECO:0007669"/>
    <property type="project" value="UniProtKB-KW"/>
</dbReference>
<feature type="domain" description="Protein kinase" evidence="14">
    <location>
        <begin position="386"/>
        <end position="664"/>
    </location>
</feature>
<evidence type="ECO:0000256" key="4">
    <source>
        <dbReference type="ARBA" id="ARBA00022679"/>
    </source>
</evidence>
<keyword evidence="13" id="KW-1133">Transmembrane helix</keyword>
<dbReference type="EMBL" id="JBJQOH010000001">
    <property type="protein sequence ID" value="KAL3701014.1"/>
    <property type="molecule type" value="Genomic_DNA"/>
</dbReference>
<evidence type="ECO:0000256" key="12">
    <source>
        <dbReference type="PROSITE-ProRule" id="PRU10141"/>
    </source>
</evidence>
<dbReference type="Gene3D" id="3.30.200.20">
    <property type="entry name" value="Phosphorylase Kinase, domain 1"/>
    <property type="match status" value="1"/>
</dbReference>
<feature type="transmembrane region" description="Helical" evidence="13">
    <location>
        <begin position="325"/>
        <end position="347"/>
    </location>
</feature>
<comment type="caution">
    <text evidence="16">The sequence shown here is derived from an EMBL/GenBank/DDBJ whole genome shotgun (WGS) entry which is preliminary data.</text>
</comment>
<dbReference type="InterPro" id="IPR052059">
    <property type="entry name" value="CR_Ser/Thr_kinase"/>
</dbReference>
<gene>
    <name evidence="16" type="ORF">R1sor_019036</name>
</gene>
<dbReference type="Gene3D" id="3.20.20.80">
    <property type="entry name" value="Glycosidases"/>
    <property type="match status" value="1"/>
</dbReference>
<evidence type="ECO:0000256" key="1">
    <source>
        <dbReference type="ARBA" id="ARBA00000822"/>
    </source>
</evidence>
<keyword evidence="6" id="KW-0418">Kinase</keyword>
<keyword evidence="5 12" id="KW-0547">Nucleotide-binding</keyword>
<keyword evidence="8 12" id="KW-0067">ATP-binding</keyword>
<dbReference type="PROSITE" id="PS51910">
    <property type="entry name" value="GH18_2"/>
    <property type="match status" value="1"/>
</dbReference>
<dbReference type="PROSITE" id="PS00108">
    <property type="entry name" value="PROTEIN_KINASE_ST"/>
    <property type="match status" value="1"/>
</dbReference>
<keyword evidence="13" id="KW-0472">Membrane</keyword>
<dbReference type="InterPro" id="IPR045321">
    <property type="entry name" value="Cts1-like"/>
</dbReference>